<dbReference type="Proteomes" id="UP000838756">
    <property type="component" value="Unassembled WGS sequence"/>
</dbReference>
<keyword evidence="5" id="KW-0677">Repeat</keyword>
<keyword evidence="6" id="KW-0175">Coiled coil</keyword>
<dbReference type="PANTHER" id="PTHR14885">
    <property type="entry name" value="CILIA- AND FLAGELLA-ASSOCIATED PROTEIN 43-RELATED"/>
    <property type="match status" value="1"/>
</dbReference>
<evidence type="ECO:0000256" key="7">
    <source>
        <dbReference type="ARBA" id="ARBA00023212"/>
    </source>
</evidence>
<proteinExistence type="predicted"/>
<protein>
    <submittedName>
        <fullName evidence="9">Jg310 protein</fullName>
    </submittedName>
</protein>
<evidence type="ECO:0000256" key="6">
    <source>
        <dbReference type="ARBA" id="ARBA00023054"/>
    </source>
</evidence>
<keyword evidence="10" id="KW-1185">Reference proteome</keyword>
<evidence type="ECO:0000256" key="8">
    <source>
        <dbReference type="ARBA" id="ARBA00023273"/>
    </source>
</evidence>
<evidence type="ECO:0000256" key="5">
    <source>
        <dbReference type="ARBA" id="ARBA00022737"/>
    </source>
</evidence>
<accession>A0A8S4RP23</accession>
<dbReference type="Pfam" id="PF25828">
    <property type="entry name" value="CC_Cfap43"/>
    <property type="match status" value="1"/>
</dbReference>
<dbReference type="AlphaFoldDB" id="A0A8S4RP23"/>
<dbReference type="GO" id="GO:0005930">
    <property type="term" value="C:axoneme"/>
    <property type="evidence" value="ECO:0007669"/>
    <property type="project" value="TreeGrafter"/>
</dbReference>
<evidence type="ECO:0000256" key="4">
    <source>
        <dbReference type="ARBA" id="ARBA00022574"/>
    </source>
</evidence>
<dbReference type="OrthoDB" id="535167at2759"/>
<organism evidence="9 10">
    <name type="scientific">Pararge aegeria aegeria</name>
    <dbReference type="NCBI Taxonomy" id="348720"/>
    <lineage>
        <taxon>Eukaryota</taxon>
        <taxon>Metazoa</taxon>
        <taxon>Ecdysozoa</taxon>
        <taxon>Arthropoda</taxon>
        <taxon>Hexapoda</taxon>
        <taxon>Insecta</taxon>
        <taxon>Pterygota</taxon>
        <taxon>Neoptera</taxon>
        <taxon>Endopterygota</taxon>
        <taxon>Lepidoptera</taxon>
        <taxon>Glossata</taxon>
        <taxon>Ditrysia</taxon>
        <taxon>Papilionoidea</taxon>
        <taxon>Nymphalidae</taxon>
        <taxon>Satyrinae</taxon>
        <taxon>Satyrini</taxon>
        <taxon>Parargina</taxon>
        <taxon>Pararge</taxon>
    </lineage>
</organism>
<reference evidence="9" key="1">
    <citation type="submission" date="2022-03" db="EMBL/GenBank/DDBJ databases">
        <authorList>
            <person name="Lindestad O."/>
        </authorList>
    </citation>
    <scope>NUCLEOTIDE SEQUENCE</scope>
</reference>
<evidence type="ECO:0000256" key="1">
    <source>
        <dbReference type="ARBA" id="ARBA00004138"/>
    </source>
</evidence>
<dbReference type="EMBL" id="CAKXAJ010025317">
    <property type="protein sequence ID" value="CAH2238055.1"/>
    <property type="molecule type" value="Genomic_DNA"/>
</dbReference>
<evidence type="ECO:0000313" key="9">
    <source>
        <dbReference type="EMBL" id="CAH2238055.1"/>
    </source>
</evidence>
<comment type="subcellular location">
    <subcellularLocation>
        <location evidence="1">Cell projection</location>
        <location evidence="1">Cilium</location>
    </subcellularLocation>
    <subcellularLocation>
        <location evidence="2">Cytoplasm</location>
        <location evidence="2">Cytoskeleton</location>
    </subcellularLocation>
</comment>
<keyword evidence="8" id="KW-0966">Cell projection</keyword>
<sequence length="143" mass="16986">MLHAEYAKLSQILNEGVVKFNQKVKDMWLTKLRVDSVIGQENLNLMRLRTTNLDRVEMSENLEEMRSVLQFTKAFPIINNIKKYEEELEVIQQEIHLIQEQFDDCQATYESLATKDKYLDRTFKNPFADLSPIIVDQCYKFFK</sequence>
<keyword evidence="7" id="KW-0206">Cytoskeleton</keyword>
<name>A0A8S4RP23_9NEOP</name>
<gene>
    <name evidence="9" type="primary">jg310</name>
    <name evidence="9" type="ORF">PAEG_LOCUS15209</name>
</gene>
<dbReference type="GO" id="GO:0060271">
    <property type="term" value="P:cilium assembly"/>
    <property type="evidence" value="ECO:0007669"/>
    <property type="project" value="TreeGrafter"/>
</dbReference>
<evidence type="ECO:0000256" key="3">
    <source>
        <dbReference type="ARBA" id="ARBA00022490"/>
    </source>
</evidence>
<keyword evidence="4" id="KW-0853">WD repeat</keyword>
<evidence type="ECO:0000256" key="2">
    <source>
        <dbReference type="ARBA" id="ARBA00004245"/>
    </source>
</evidence>
<comment type="caution">
    <text evidence="9">The sequence shown here is derived from an EMBL/GenBank/DDBJ whole genome shotgun (WGS) entry which is preliminary data.</text>
</comment>
<evidence type="ECO:0000313" key="10">
    <source>
        <dbReference type="Proteomes" id="UP000838756"/>
    </source>
</evidence>
<dbReference type="PANTHER" id="PTHR14885:SF1">
    <property type="entry name" value="CILIA- AND FLAGELLA-ASSOCIATED PROTEIN 43"/>
    <property type="match status" value="1"/>
</dbReference>
<keyword evidence="3" id="KW-0963">Cytoplasm</keyword>